<name>A0A2Y9TYG3_9GAMM</name>
<dbReference type="InterPro" id="IPR036108">
    <property type="entry name" value="4pyrrol_syn_uPrphyn_synt_sf"/>
</dbReference>
<dbReference type="SUPFAM" id="SSF69618">
    <property type="entry name" value="HemD-like"/>
    <property type="match status" value="1"/>
</dbReference>
<dbReference type="OrthoDB" id="9787650at2"/>
<dbReference type="CDD" id="cd06578">
    <property type="entry name" value="HemD"/>
    <property type="match status" value="1"/>
</dbReference>
<comment type="similarity">
    <text evidence="2 9">Belongs to the uroporphyrinogen-III synthase family.</text>
</comment>
<dbReference type="KEGG" id="lpv:HYN51_09650"/>
<evidence type="ECO:0000313" key="11">
    <source>
        <dbReference type="EMBL" id="AWH88798.1"/>
    </source>
</evidence>
<evidence type="ECO:0000256" key="8">
    <source>
        <dbReference type="ARBA" id="ARBA00048617"/>
    </source>
</evidence>
<dbReference type="RefSeq" id="WP_108900855.1">
    <property type="nucleotide sequence ID" value="NZ_CP029185.2"/>
</dbReference>
<dbReference type="InterPro" id="IPR039793">
    <property type="entry name" value="UROS/Hem4"/>
</dbReference>
<gene>
    <name evidence="11" type="ORF">HYN51_09650</name>
</gene>
<dbReference type="EMBL" id="CP029185">
    <property type="protein sequence ID" value="AWH88798.1"/>
    <property type="molecule type" value="Genomic_DNA"/>
</dbReference>
<protein>
    <recommendedName>
        <fullName evidence="7 9">Uroporphyrinogen-III synthase</fullName>
        <ecNumber evidence="3 9">4.2.1.75</ecNumber>
    </recommendedName>
</protein>
<dbReference type="GO" id="GO:0006780">
    <property type="term" value="P:uroporphyrinogen III biosynthetic process"/>
    <property type="evidence" value="ECO:0007669"/>
    <property type="project" value="UniProtKB-UniRule"/>
</dbReference>
<keyword evidence="12" id="KW-1185">Reference proteome</keyword>
<dbReference type="UniPathway" id="UPA00251">
    <property type="reaction ID" value="UER00320"/>
</dbReference>
<dbReference type="EC" id="4.2.1.75" evidence="3 9"/>
<accession>A0A2Y9TYG3</accession>
<sequence length="247" mass="27839">MTILVTRPSPAGEELVKQLIAQGVSACHTPLISFAPGDALSNLPDYLNNLRPGDLLIAASQHAVYYATDKLLEECHGWPDNIDYLAIGEKTARELEKVTNCPVARPEGREISEQLLKLPQLQYVVGKKVLILRGNGGRPFLAEQLKKRGAEITFCECYQRHPIPYDGEKLYHHWQQMNVNTLVITSGEMLQQLYELVPERYRNWLLSCQLLVVSERLADLANTLGWKHCQIADNADNDALLRALQQI</sequence>
<evidence type="ECO:0000256" key="1">
    <source>
        <dbReference type="ARBA" id="ARBA00004772"/>
    </source>
</evidence>
<dbReference type="GO" id="GO:0006782">
    <property type="term" value="P:protoporphyrinogen IX biosynthetic process"/>
    <property type="evidence" value="ECO:0007669"/>
    <property type="project" value="UniProtKB-UniRule"/>
</dbReference>
<evidence type="ECO:0000256" key="9">
    <source>
        <dbReference type="RuleBase" id="RU366031"/>
    </source>
</evidence>
<feature type="domain" description="Tetrapyrrole biosynthesis uroporphyrinogen III synthase" evidence="10">
    <location>
        <begin position="14"/>
        <end position="241"/>
    </location>
</feature>
<keyword evidence="5 9" id="KW-0627">Porphyrin biosynthesis</keyword>
<dbReference type="PANTHER" id="PTHR38042:SF1">
    <property type="entry name" value="UROPORPHYRINOGEN-III SYNTHASE, CHLOROPLASTIC"/>
    <property type="match status" value="1"/>
</dbReference>
<comment type="catalytic activity">
    <reaction evidence="8 9">
        <text>hydroxymethylbilane = uroporphyrinogen III + H2O</text>
        <dbReference type="Rhea" id="RHEA:18965"/>
        <dbReference type="ChEBI" id="CHEBI:15377"/>
        <dbReference type="ChEBI" id="CHEBI:57308"/>
        <dbReference type="ChEBI" id="CHEBI:57845"/>
        <dbReference type="EC" id="4.2.1.75"/>
    </reaction>
</comment>
<keyword evidence="4 9" id="KW-0456">Lyase</keyword>
<dbReference type="AlphaFoldDB" id="A0A2Y9TYG3"/>
<dbReference type="InterPro" id="IPR003754">
    <property type="entry name" value="4pyrrol_synth_uPrphyn_synth"/>
</dbReference>
<dbReference type="Proteomes" id="UP000244908">
    <property type="component" value="Chromosome"/>
</dbReference>
<evidence type="ECO:0000256" key="2">
    <source>
        <dbReference type="ARBA" id="ARBA00008133"/>
    </source>
</evidence>
<comment type="pathway">
    <text evidence="1 9">Porphyrin-containing compound metabolism; protoporphyrin-IX biosynthesis; coproporphyrinogen-III from 5-aminolevulinate: step 3/4.</text>
</comment>
<organism evidence="11 12">
    <name type="scientific">Limnobaculum parvum</name>
    <dbReference type="NCBI Taxonomy" id="2172103"/>
    <lineage>
        <taxon>Bacteria</taxon>
        <taxon>Pseudomonadati</taxon>
        <taxon>Pseudomonadota</taxon>
        <taxon>Gammaproteobacteria</taxon>
        <taxon>Enterobacterales</taxon>
        <taxon>Budviciaceae</taxon>
        <taxon>Limnobaculum</taxon>
    </lineage>
</organism>
<dbReference type="GO" id="GO:0004852">
    <property type="term" value="F:uroporphyrinogen-III synthase activity"/>
    <property type="evidence" value="ECO:0007669"/>
    <property type="project" value="UniProtKB-UniRule"/>
</dbReference>
<evidence type="ECO:0000259" key="10">
    <source>
        <dbReference type="Pfam" id="PF02602"/>
    </source>
</evidence>
<dbReference type="Gene3D" id="3.40.50.10090">
    <property type="match status" value="2"/>
</dbReference>
<reference evidence="11 12" key="1">
    <citation type="journal article" date="2019" name="Int. J. Syst. Evol. Microbiol.">
        <title>Limnobaculum parvum gen. nov., sp. nov., isolated from a freshwater lake.</title>
        <authorList>
            <person name="Baek C."/>
            <person name="Shin S.K."/>
            <person name="Yi H."/>
        </authorList>
    </citation>
    <scope>NUCLEOTIDE SEQUENCE [LARGE SCALE GENOMIC DNA]</scope>
    <source>
        <strain evidence="11 12">HYN0051</strain>
    </source>
</reference>
<dbReference type="Pfam" id="PF02602">
    <property type="entry name" value="HEM4"/>
    <property type="match status" value="1"/>
</dbReference>
<comment type="function">
    <text evidence="6 9">Catalyzes cyclization of the linear tetrapyrrole, hydroxymethylbilane, to the macrocyclic uroporphyrinogen III.</text>
</comment>
<evidence type="ECO:0000256" key="5">
    <source>
        <dbReference type="ARBA" id="ARBA00023244"/>
    </source>
</evidence>
<dbReference type="NCBIfam" id="NF004582">
    <property type="entry name" value="PRK05928.1-1"/>
    <property type="match status" value="1"/>
</dbReference>
<evidence type="ECO:0000256" key="3">
    <source>
        <dbReference type="ARBA" id="ARBA00013109"/>
    </source>
</evidence>
<evidence type="ECO:0000256" key="4">
    <source>
        <dbReference type="ARBA" id="ARBA00023239"/>
    </source>
</evidence>
<evidence type="ECO:0000313" key="12">
    <source>
        <dbReference type="Proteomes" id="UP000244908"/>
    </source>
</evidence>
<proteinExistence type="inferred from homology"/>
<evidence type="ECO:0000256" key="6">
    <source>
        <dbReference type="ARBA" id="ARBA00037589"/>
    </source>
</evidence>
<dbReference type="PANTHER" id="PTHR38042">
    <property type="entry name" value="UROPORPHYRINOGEN-III SYNTHASE, CHLOROPLASTIC"/>
    <property type="match status" value="1"/>
</dbReference>
<evidence type="ECO:0000256" key="7">
    <source>
        <dbReference type="ARBA" id="ARBA00040167"/>
    </source>
</evidence>